<evidence type="ECO:0000313" key="2">
    <source>
        <dbReference type="Proteomes" id="UP000018877"/>
    </source>
</evidence>
<dbReference type="Proteomes" id="UP000018877">
    <property type="component" value="Unassembled WGS sequence"/>
</dbReference>
<comment type="caution">
    <text evidence="1">The sequence shown here is derived from an EMBL/GenBank/DDBJ whole genome shotgun (WGS) entry which is preliminary data.</text>
</comment>
<gene>
    <name evidence="1" type="ORF">BAVI_07481</name>
</gene>
<protein>
    <recommendedName>
        <fullName evidence="3">Lipoprotein</fullName>
    </recommendedName>
</protein>
<dbReference type="RefSeq" id="WP_024027707.1">
    <property type="nucleotide sequence ID" value="NZ_ALAN01000054.1"/>
</dbReference>
<evidence type="ECO:0008006" key="3">
    <source>
        <dbReference type="Google" id="ProtNLM"/>
    </source>
</evidence>
<dbReference type="AlphaFoldDB" id="A0AB94IQZ9"/>
<evidence type="ECO:0000313" key="1">
    <source>
        <dbReference type="EMBL" id="ETI69407.1"/>
    </source>
</evidence>
<proteinExistence type="predicted"/>
<sequence>MFKRVIILGVLSLVLIALVLFRNHTIAPVNNPGTNSNDSSEYITVEYKINKIEGKQYYGKSEDGTGIIFSTQSIESDGDIQVDDVVICYFEKGNFGKGLVKVKKKK</sequence>
<name>A0AB94IQZ9_9BACI</name>
<reference evidence="1 2" key="1">
    <citation type="journal article" date="2014" name="Environ. Microbiol.">
        <title>The nitrate-ammonifying and nosZ-carrying bacterium Bacillus vireti is a potent source and sink for nitric and nitrous oxide under high nitrate conditions.</title>
        <authorList>
            <person name="Mania D."/>
            <person name="Heylen K."/>
            <person name="van Spanning R.J."/>
            <person name="Frostegard A."/>
        </authorList>
    </citation>
    <scope>NUCLEOTIDE SEQUENCE [LARGE SCALE GENOMIC DNA]</scope>
    <source>
        <strain evidence="1 2">LMG 21834</strain>
    </source>
</reference>
<organism evidence="1 2">
    <name type="scientific">Neobacillus vireti LMG 21834</name>
    <dbReference type="NCBI Taxonomy" id="1131730"/>
    <lineage>
        <taxon>Bacteria</taxon>
        <taxon>Bacillati</taxon>
        <taxon>Bacillota</taxon>
        <taxon>Bacilli</taxon>
        <taxon>Bacillales</taxon>
        <taxon>Bacillaceae</taxon>
        <taxon>Neobacillus</taxon>
    </lineage>
</organism>
<dbReference type="EMBL" id="ALAN01000054">
    <property type="protein sequence ID" value="ETI69407.1"/>
    <property type="molecule type" value="Genomic_DNA"/>
</dbReference>
<keyword evidence="2" id="KW-1185">Reference proteome</keyword>
<accession>A0AB94IQZ9</accession>